<reference evidence="9 10" key="1">
    <citation type="journal article" date="2017" name="Int. J. Syst. Evol. Microbiol.">
        <title>Ramlibacter monticola sp. nov., isolated from forest soil.</title>
        <authorList>
            <person name="Chaudhary D.K."/>
            <person name="Kim J."/>
        </authorList>
    </citation>
    <scope>NUCLEOTIDE SEQUENCE [LARGE SCALE GENOMIC DNA]</scope>
    <source>
        <strain evidence="9 10">KACC 19175</strain>
    </source>
</reference>
<feature type="transmembrane region" description="Helical" evidence="7">
    <location>
        <begin position="292"/>
        <end position="311"/>
    </location>
</feature>
<evidence type="ECO:0000259" key="8">
    <source>
        <dbReference type="PROSITE" id="PS50850"/>
    </source>
</evidence>
<feature type="transmembrane region" description="Helical" evidence="7">
    <location>
        <begin position="36"/>
        <end position="54"/>
    </location>
</feature>
<sequence length="445" mass="45181">MAAILLGIALSVLDATLVNLALPDIARHFGASPAAAVWVVNAYQLATLGLLLPCAKLGERLGYRKVYLVGLAVFTTASLACVLAPSLPLLALARAVQGFGAAGMMAVNAALVRLTYPSSVLGRGLALNSLVVATSSVAGPSIAALVLSVASWPWLFVIQVPLGLALLAVGRRALPFNPARSGGQPLRVAEVAMNIAMFSLVFLGVDALGARRGGVPDARMLATGLGLIALGVAVAWIYVRGQLRRPAPLFPVDLLRIPVFALSMCTSVTAFAAQTLAFVALPFLLLQGQGRSHLGAGLLITAWPAAVVVMAPIAGRLVGRHPAGVLGGIGQGALSLGLLWLALLPAQPVPWQMAVPLMLCGAGFGLFQSPNNHTIVTSAPLQRAGAASGMLGTARLTGQSLGAVLLALVFSVVGVQGGGPAIAFALASALAAASAAFSLLRLRSA</sequence>
<evidence type="ECO:0000256" key="3">
    <source>
        <dbReference type="ARBA" id="ARBA00022475"/>
    </source>
</evidence>
<feature type="transmembrane region" description="Helical" evidence="7">
    <location>
        <begin position="259"/>
        <end position="286"/>
    </location>
</feature>
<keyword evidence="2" id="KW-0813">Transport</keyword>
<dbReference type="SUPFAM" id="SSF103473">
    <property type="entry name" value="MFS general substrate transporter"/>
    <property type="match status" value="1"/>
</dbReference>
<dbReference type="InterPro" id="IPR011701">
    <property type="entry name" value="MFS"/>
</dbReference>
<name>A0A937CS93_9BURK</name>
<protein>
    <submittedName>
        <fullName evidence="9">MFS transporter</fullName>
    </submittedName>
</protein>
<feature type="transmembrane region" description="Helical" evidence="7">
    <location>
        <begin position="323"/>
        <end position="343"/>
    </location>
</feature>
<keyword evidence="3" id="KW-1003">Cell membrane</keyword>
<evidence type="ECO:0000256" key="1">
    <source>
        <dbReference type="ARBA" id="ARBA00004651"/>
    </source>
</evidence>
<dbReference type="PANTHER" id="PTHR42718:SF46">
    <property type="entry name" value="BLR6921 PROTEIN"/>
    <property type="match status" value="1"/>
</dbReference>
<keyword evidence="5 7" id="KW-1133">Transmembrane helix</keyword>
<feature type="transmembrane region" description="Helical" evidence="7">
    <location>
        <begin position="191"/>
        <end position="208"/>
    </location>
</feature>
<feature type="transmembrane region" description="Helical" evidence="7">
    <location>
        <begin position="396"/>
        <end position="415"/>
    </location>
</feature>
<comment type="subcellular location">
    <subcellularLocation>
        <location evidence="1">Cell membrane</location>
        <topology evidence="1">Multi-pass membrane protein</topology>
    </subcellularLocation>
</comment>
<dbReference type="Gene3D" id="1.20.1720.10">
    <property type="entry name" value="Multidrug resistance protein D"/>
    <property type="match status" value="1"/>
</dbReference>
<dbReference type="PANTHER" id="PTHR42718">
    <property type="entry name" value="MAJOR FACILITATOR SUPERFAMILY MULTIDRUG TRANSPORTER MFSC"/>
    <property type="match status" value="1"/>
</dbReference>
<feature type="transmembrane region" description="Helical" evidence="7">
    <location>
        <begin position="220"/>
        <end position="239"/>
    </location>
</feature>
<dbReference type="Proteomes" id="UP000599109">
    <property type="component" value="Unassembled WGS sequence"/>
</dbReference>
<proteinExistence type="predicted"/>
<evidence type="ECO:0000256" key="5">
    <source>
        <dbReference type="ARBA" id="ARBA00022989"/>
    </source>
</evidence>
<dbReference type="AlphaFoldDB" id="A0A937CS93"/>
<keyword evidence="6 7" id="KW-0472">Membrane</keyword>
<dbReference type="GO" id="GO:0022857">
    <property type="term" value="F:transmembrane transporter activity"/>
    <property type="evidence" value="ECO:0007669"/>
    <property type="project" value="InterPro"/>
</dbReference>
<feature type="domain" description="Major facilitator superfamily (MFS) profile" evidence="8">
    <location>
        <begin position="1"/>
        <end position="445"/>
    </location>
</feature>
<feature type="transmembrane region" description="Helical" evidence="7">
    <location>
        <begin position="421"/>
        <end position="440"/>
    </location>
</feature>
<dbReference type="RefSeq" id="WP_201674723.1">
    <property type="nucleotide sequence ID" value="NZ_JAEQNE010000002.1"/>
</dbReference>
<keyword evidence="10" id="KW-1185">Reference proteome</keyword>
<dbReference type="InterPro" id="IPR036259">
    <property type="entry name" value="MFS_trans_sf"/>
</dbReference>
<feature type="transmembrane region" description="Helical" evidence="7">
    <location>
        <begin position="124"/>
        <end position="146"/>
    </location>
</feature>
<evidence type="ECO:0000256" key="7">
    <source>
        <dbReference type="SAM" id="Phobius"/>
    </source>
</evidence>
<evidence type="ECO:0000256" key="4">
    <source>
        <dbReference type="ARBA" id="ARBA00022692"/>
    </source>
</evidence>
<dbReference type="PROSITE" id="PS50850">
    <property type="entry name" value="MFS"/>
    <property type="match status" value="1"/>
</dbReference>
<evidence type="ECO:0000256" key="2">
    <source>
        <dbReference type="ARBA" id="ARBA00022448"/>
    </source>
</evidence>
<dbReference type="Pfam" id="PF07690">
    <property type="entry name" value="MFS_1"/>
    <property type="match status" value="1"/>
</dbReference>
<evidence type="ECO:0000313" key="10">
    <source>
        <dbReference type="Proteomes" id="UP000599109"/>
    </source>
</evidence>
<feature type="transmembrane region" description="Helical" evidence="7">
    <location>
        <begin position="349"/>
        <end position="367"/>
    </location>
</feature>
<gene>
    <name evidence="9" type="ORF">JJ685_09770</name>
</gene>
<dbReference type="GO" id="GO:0005886">
    <property type="term" value="C:plasma membrane"/>
    <property type="evidence" value="ECO:0007669"/>
    <property type="project" value="UniProtKB-SubCell"/>
</dbReference>
<organism evidence="9 10">
    <name type="scientific">Ramlibacter monticola</name>
    <dbReference type="NCBI Taxonomy" id="1926872"/>
    <lineage>
        <taxon>Bacteria</taxon>
        <taxon>Pseudomonadati</taxon>
        <taxon>Pseudomonadota</taxon>
        <taxon>Betaproteobacteria</taxon>
        <taxon>Burkholderiales</taxon>
        <taxon>Comamonadaceae</taxon>
        <taxon>Ramlibacter</taxon>
    </lineage>
</organism>
<feature type="transmembrane region" description="Helical" evidence="7">
    <location>
        <begin position="91"/>
        <end position="112"/>
    </location>
</feature>
<dbReference type="InterPro" id="IPR020846">
    <property type="entry name" value="MFS_dom"/>
</dbReference>
<comment type="caution">
    <text evidence="9">The sequence shown here is derived from an EMBL/GenBank/DDBJ whole genome shotgun (WGS) entry which is preliminary data.</text>
</comment>
<feature type="transmembrane region" description="Helical" evidence="7">
    <location>
        <begin position="66"/>
        <end position="85"/>
    </location>
</feature>
<dbReference type="EMBL" id="JAEQNE010000002">
    <property type="protein sequence ID" value="MBL0391425.1"/>
    <property type="molecule type" value="Genomic_DNA"/>
</dbReference>
<accession>A0A937CS93</accession>
<evidence type="ECO:0000256" key="6">
    <source>
        <dbReference type="ARBA" id="ARBA00023136"/>
    </source>
</evidence>
<feature type="transmembrane region" description="Helical" evidence="7">
    <location>
        <begin position="152"/>
        <end position="170"/>
    </location>
</feature>
<evidence type="ECO:0000313" key="9">
    <source>
        <dbReference type="EMBL" id="MBL0391425.1"/>
    </source>
</evidence>
<dbReference type="CDD" id="cd17321">
    <property type="entry name" value="MFS_MMR_MDR_like"/>
    <property type="match status" value="1"/>
</dbReference>
<dbReference type="PRINTS" id="PR01036">
    <property type="entry name" value="TCRTETB"/>
</dbReference>
<keyword evidence="4 7" id="KW-0812">Transmembrane</keyword>
<dbReference type="Gene3D" id="1.20.1250.20">
    <property type="entry name" value="MFS general substrate transporter like domains"/>
    <property type="match status" value="1"/>
</dbReference>